<dbReference type="Pfam" id="PF18364">
    <property type="entry name" value="Molybdopterin_N"/>
    <property type="match status" value="1"/>
</dbReference>
<keyword evidence="4" id="KW-0479">Metal-binding</keyword>
<dbReference type="InterPro" id="IPR009010">
    <property type="entry name" value="Asp_de-COase-like_dom_sf"/>
</dbReference>
<protein>
    <submittedName>
        <fullName evidence="9">Molybdopterin-dependent oxidoreductase</fullName>
    </submittedName>
</protein>
<dbReference type="InterPro" id="IPR050612">
    <property type="entry name" value="Prok_Mopterin_Oxidored"/>
</dbReference>
<evidence type="ECO:0000313" key="9">
    <source>
        <dbReference type="EMBL" id="MSU89304.1"/>
    </source>
</evidence>
<evidence type="ECO:0000256" key="5">
    <source>
        <dbReference type="ARBA" id="ARBA00023002"/>
    </source>
</evidence>
<organism evidence="9 10">
    <name type="scientific">Halovulum marinum</name>
    <dbReference type="NCBI Taxonomy" id="2662447"/>
    <lineage>
        <taxon>Bacteria</taxon>
        <taxon>Pseudomonadati</taxon>
        <taxon>Pseudomonadota</taxon>
        <taxon>Alphaproteobacteria</taxon>
        <taxon>Rhodobacterales</taxon>
        <taxon>Paracoccaceae</taxon>
        <taxon>Halovulum</taxon>
    </lineage>
</organism>
<evidence type="ECO:0000259" key="8">
    <source>
        <dbReference type="Pfam" id="PF18364"/>
    </source>
</evidence>
<name>A0A6L5YZZ4_9RHOB</name>
<evidence type="ECO:0000256" key="2">
    <source>
        <dbReference type="ARBA" id="ARBA00010312"/>
    </source>
</evidence>
<dbReference type="AlphaFoldDB" id="A0A6L5YZZ4"/>
<comment type="caution">
    <text evidence="9">The sequence shown here is derived from an EMBL/GenBank/DDBJ whole genome shotgun (WGS) entry which is preliminary data.</text>
</comment>
<dbReference type="EMBL" id="WIND01000003">
    <property type="protein sequence ID" value="MSU89304.1"/>
    <property type="molecule type" value="Genomic_DNA"/>
</dbReference>
<comment type="similarity">
    <text evidence="2">Belongs to the prokaryotic molybdopterin-containing oxidoreductase family.</text>
</comment>
<dbReference type="SUPFAM" id="SSF53706">
    <property type="entry name" value="Formate dehydrogenase/DMSO reductase, domains 1-3"/>
    <property type="match status" value="1"/>
</dbReference>
<feature type="domain" description="Molybdopterin oxidoreductase N-terminal" evidence="8">
    <location>
        <begin position="6"/>
        <end position="40"/>
    </location>
</feature>
<evidence type="ECO:0000256" key="4">
    <source>
        <dbReference type="ARBA" id="ARBA00022723"/>
    </source>
</evidence>
<dbReference type="GO" id="GO:0043546">
    <property type="term" value="F:molybdopterin cofactor binding"/>
    <property type="evidence" value="ECO:0007669"/>
    <property type="project" value="InterPro"/>
</dbReference>
<dbReference type="Pfam" id="PF00384">
    <property type="entry name" value="Molybdopterin"/>
    <property type="match status" value="1"/>
</dbReference>
<dbReference type="InterPro" id="IPR006656">
    <property type="entry name" value="Mopterin_OxRdtase"/>
</dbReference>
<dbReference type="Gene3D" id="2.40.40.20">
    <property type="match status" value="1"/>
</dbReference>
<dbReference type="SUPFAM" id="SSF50692">
    <property type="entry name" value="ADC-like"/>
    <property type="match status" value="1"/>
</dbReference>
<sequence length="763" mass="83002">MANRMTAAHWGAYRVTGAGDAMRLEPLADDPAPSRVGKGWLSAARDPRARIQRPAVRKGWLGGDKGAARNDDAFVEMPWDEVLDIAAGEMRRVIDTHGNGAIYGGSYGWSSAGRFHHAQSQMRRFLNLAGGYVAARDTYSHAAGEVILPHITGLTNKEVEEGLTSWPLIAENCTLFLAFGGVSGRTAQIAAGGTSLHEVDDWMGKAAARGMKTVCVSPLRSDLADLPNARWLPVRPGSDVALMLALTHELFANGWHDEAFLKRCTSGWERFRDHVMGGDGVARTPDWAAPLCDMPADDIRALAAEMARERVMVSVTWGMQRADHGEQAVWAGLALAAVLGQIGQPGTGFGFGYGSTTPPGRAKRFISWPSVSQGRNPVRDFIPVARISDMLLNPGGTYRYNGEERTYPDIKLVCWAGGNPFHHHQDLLKLERAWTRPETVIVNDHSWTATARRADIVLPSTVALEREDIMINRRDPSLIFMSRVLEPMGEARDDHAIFAGLAERLGVGEAFTEGRDVDGWMRWLWSGCQSVAQAEGFALPDYESFRAQGRFTIPDADETRVLFGDFVADPQANPLPSESGKLTLFNERIAAMGLDDCPGHPAWMPPAEWTMNAIGGALHLISQQPDTRLHSQLDNGDEAAAAKLHGREVCRMHPETAAARGLSEGCVVLLCNKRGGCLAGLRLDEAMRRDVVVLPTGAWADLQDTAQGRICVHGNPNAVTLDKGTSALAQGNISHTTLVWAEKWTGPLPMVRALDAPPLVARD</sequence>
<keyword evidence="5" id="KW-0560">Oxidoreductase</keyword>
<dbReference type="InterPro" id="IPR041460">
    <property type="entry name" value="Molybdopterin_N"/>
</dbReference>
<dbReference type="PANTHER" id="PTHR43742:SF10">
    <property type="entry name" value="TRIMETHYLAMINE-N-OXIDE REDUCTASE 2"/>
    <property type="match status" value="1"/>
</dbReference>
<feature type="domain" description="Molybdopterin dinucleotide-binding" evidence="7">
    <location>
        <begin position="618"/>
        <end position="737"/>
    </location>
</feature>
<dbReference type="GO" id="GO:0030151">
    <property type="term" value="F:molybdenum ion binding"/>
    <property type="evidence" value="ECO:0007669"/>
    <property type="project" value="TreeGrafter"/>
</dbReference>
<feature type="domain" description="Molybdopterin oxidoreductase" evidence="6">
    <location>
        <begin position="50"/>
        <end position="504"/>
    </location>
</feature>
<dbReference type="GO" id="GO:0009061">
    <property type="term" value="P:anaerobic respiration"/>
    <property type="evidence" value="ECO:0007669"/>
    <property type="project" value="TreeGrafter"/>
</dbReference>
<accession>A0A6L5YZZ4</accession>
<proteinExistence type="inferred from homology"/>
<dbReference type="Proteomes" id="UP000474957">
    <property type="component" value="Unassembled WGS sequence"/>
</dbReference>
<evidence type="ECO:0000256" key="3">
    <source>
        <dbReference type="ARBA" id="ARBA00022505"/>
    </source>
</evidence>
<keyword evidence="10" id="KW-1185">Reference proteome</keyword>
<dbReference type="Gene3D" id="3.40.50.740">
    <property type="match status" value="1"/>
</dbReference>
<dbReference type="GO" id="GO:0030288">
    <property type="term" value="C:outer membrane-bounded periplasmic space"/>
    <property type="evidence" value="ECO:0007669"/>
    <property type="project" value="TreeGrafter"/>
</dbReference>
<evidence type="ECO:0000259" key="6">
    <source>
        <dbReference type="Pfam" id="PF00384"/>
    </source>
</evidence>
<dbReference type="InterPro" id="IPR006657">
    <property type="entry name" value="MoPterin_dinucl-bd_dom"/>
</dbReference>
<dbReference type="Gene3D" id="3.40.228.10">
    <property type="entry name" value="Dimethylsulfoxide Reductase, domain 2"/>
    <property type="match status" value="1"/>
</dbReference>
<gene>
    <name evidence="9" type="ORF">GE300_06680</name>
</gene>
<dbReference type="GO" id="GO:0016491">
    <property type="term" value="F:oxidoreductase activity"/>
    <property type="evidence" value="ECO:0007669"/>
    <property type="project" value="UniProtKB-KW"/>
</dbReference>
<evidence type="ECO:0000256" key="1">
    <source>
        <dbReference type="ARBA" id="ARBA00001942"/>
    </source>
</evidence>
<dbReference type="Pfam" id="PF01568">
    <property type="entry name" value="Molydop_binding"/>
    <property type="match status" value="1"/>
</dbReference>
<dbReference type="RefSeq" id="WP_154445785.1">
    <property type="nucleotide sequence ID" value="NZ_WIND01000003.1"/>
</dbReference>
<keyword evidence="3" id="KW-0500">Molybdenum</keyword>
<evidence type="ECO:0000259" key="7">
    <source>
        <dbReference type="Pfam" id="PF01568"/>
    </source>
</evidence>
<evidence type="ECO:0000313" key="10">
    <source>
        <dbReference type="Proteomes" id="UP000474957"/>
    </source>
</evidence>
<reference evidence="9 10" key="1">
    <citation type="submission" date="2019-10" db="EMBL/GenBank/DDBJ databases">
        <title>Cognatihalovulum marinum gen. nov. sp. nov., a new member of the family Rhodobacteraceae isolated from deep seawater of the Northwest Indian Ocean.</title>
        <authorList>
            <person name="Ruan C."/>
            <person name="Wang J."/>
            <person name="Zheng X."/>
            <person name="Song L."/>
            <person name="Zhu Y."/>
            <person name="Huang Y."/>
            <person name="Lu Z."/>
            <person name="Du W."/>
            <person name="Huang L."/>
            <person name="Dai X."/>
        </authorList>
    </citation>
    <scope>NUCLEOTIDE SEQUENCE [LARGE SCALE GENOMIC DNA]</scope>
    <source>
        <strain evidence="9 10">2CG4</strain>
    </source>
</reference>
<dbReference type="Gene3D" id="3.90.55.10">
    <property type="entry name" value="Dimethylsulfoxide Reductase, domain 3"/>
    <property type="match status" value="1"/>
</dbReference>
<dbReference type="GO" id="GO:0009055">
    <property type="term" value="F:electron transfer activity"/>
    <property type="evidence" value="ECO:0007669"/>
    <property type="project" value="TreeGrafter"/>
</dbReference>
<dbReference type="PANTHER" id="PTHR43742">
    <property type="entry name" value="TRIMETHYLAMINE-N-OXIDE REDUCTASE"/>
    <property type="match status" value="1"/>
</dbReference>
<comment type="cofactor">
    <cofactor evidence="1">
        <name>Mo-bis(molybdopterin guanine dinucleotide)</name>
        <dbReference type="ChEBI" id="CHEBI:60539"/>
    </cofactor>
</comment>